<dbReference type="Pfam" id="PF22768">
    <property type="entry name" value="SPP1_Dit"/>
    <property type="match status" value="1"/>
</dbReference>
<name>A0A809MW60_LACRG</name>
<sequence>MLIDGQYIEDLIPGYSTLQVSGRELLSQSIEKQTIGKSDGEFIQYVRNPSREIIVGYRLSAADNLSFRQAFYKLNDILHGDTHQVSFNDDLSVYWNAVLTDVDDVPKGRNAITSSFTLFVPDGIAHSVATQTFDNMPYKDIPLNLMAGTSADPVSVTGSGWNIQKLGSFNNPTVGKKYAATVLLGRADFAVSFQLWANDINGNRISLAGFPVTTQMGANQRSTIVCTWPDPGTTGAAQIEVTLAWAFQKTDVGTYQYLKAKLEEGTTYSTWSPNPADPEYYSDTITVHNGGTYPVEPVITATMHADNGVVAFVNDQGSVLQFGSPSEIDGVVRQKSERVYYFDFENEPNGIVMNDGALTYPNYRDNPATPNKQKGIFSYGRPDGYDNAIAYPNTERNPSNYWSGPSMSGKLAANSNGKQNGNFEWRNLIRFATMTNWAGRVEFNLTYEGKIVASLALYDQSTTDDQVMFEGKIHDGNDARMLFHEALPRDLYSRANSFAVISKMGDQLTFRIDRVGGGNVIRPFTIAGFGALPVDGWTVWFSAFSDVLEANMGWQDSYFDWVNVDYWTDVPNRFKEGDVVKIDVAKRVVSLNGAEDPTLQTVGNNWEGFQLLPGKNTIQVLQSDWAKPYTCQVEWQEAWL</sequence>
<evidence type="ECO:0000259" key="1">
    <source>
        <dbReference type="Pfam" id="PF21869"/>
    </source>
</evidence>
<dbReference type="AlphaFoldDB" id="A0A809MW60"/>
<dbReference type="NCBIfam" id="TIGR01633">
    <property type="entry name" value="phi3626_gp14_N"/>
    <property type="match status" value="1"/>
</dbReference>
<dbReference type="Proteomes" id="UP000002067">
    <property type="component" value="Chromosome"/>
</dbReference>
<organism evidence="3 4">
    <name type="scientific">Lacticaseibacillus rhamnosus (strain ATCC 53103 / LMG 18243 / GG)</name>
    <name type="common">Lactobacillus rhamnosus</name>
    <dbReference type="NCBI Taxonomy" id="568703"/>
    <lineage>
        <taxon>Bacteria</taxon>
        <taxon>Bacillati</taxon>
        <taxon>Bacillota</taxon>
        <taxon>Bacilli</taxon>
        <taxon>Lactobacillales</taxon>
        <taxon>Lactobacillaceae</taxon>
        <taxon>Lacticaseibacillus</taxon>
    </lineage>
</organism>
<protein>
    <submittedName>
        <fullName evidence="3">Phage tail protein</fullName>
    </submittedName>
</protein>
<dbReference type="Gene3D" id="2.40.30.200">
    <property type="match status" value="1"/>
</dbReference>
<gene>
    <name evidence="3" type="ordered locus">LRHM_1084</name>
</gene>
<dbReference type="Gene3D" id="2.60.120.860">
    <property type="match status" value="1"/>
</dbReference>
<evidence type="ECO:0000313" key="3">
    <source>
        <dbReference type="EMBL" id="BAI41611.1"/>
    </source>
</evidence>
<proteinExistence type="predicted"/>
<reference evidence="3 4" key="1">
    <citation type="journal article" date="2009" name="J. Bacteriol.">
        <title>Complete genome sequence of the probiotic Lactobacillus rhamnosus ATCC 53103.</title>
        <authorList>
            <person name="Morita H."/>
            <person name="Toh H."/>
            <person name="Oshima K."/>
            <person name="Murakami M."/>
            <person name="Taylor T.D."/>
            <person name="Igimi S."/>
            <person name="Hattori M."/>
        </authorList>
    </citation>
    <scope>NUCLEOTIDE SEQUENCE [LARGE SCALE GENOMIC DNA]</scope>
    <source>
        <strain evidence="4">ATCC 53103 / LMG 18243 / GG [Tokyo]</strain>
    </source>
</reference>
<feature type="domain" description="Siphovirus-type tail component C-terminal" evidence="2">
    <location>
        <begin position="570"/>
        <end position="639"/>
    </location>
</feature>
<dbReference type="EMBL" id="AP011548">
    <property type="protein sequence ID" value="BAI41611.1"/>
    <property type="molecule type" value="Genomic_DNA"/>
</dbReference>
<evidence type="ECO:0000313" key="4">
    <source>
        <dbReference type="Proteomes" id="UP000002067"/>
    </source>
</evidence>
<accession>A0A809MW60</accession>
<dbReference type="InterPro" id="IPR006520">
    <property type="entry name" value="Dit_BPSPP_N"/>
</dbReference>
<dbReference type="InterPro" id="IPR054738">
    <property type="entry name" value="Siphovirus-type_tail_C"/>
</dbReference>
<dbReference type="Pfam" id="PF21869">
    <property type="entry name" value="Dit-like_CBM2"/>
    <property type="match status" value="1"/>
</dbReference>
<evidence type="ECO:0000259" key="2">
    <source>
        <dbReference type="Pfam" id="PF22768"/>
    </source>
</evidence>
<dbReference type="KEGG" id="lrg:LRHM_1084"/>
<feature type="domain" description="Distal tail component second carbohydrate binding" evidence="1">
    <location>
        <begin position="335"/>
        <end position="563"/>
    </location>
</feature>
<dbReference type="InterPro" id="IPR054064">
    <property type="entry name" value="Dit-like_CBM2"/>
</dbReference>